<feature type="transmembrane region" description="Helical" evidence="1">
    <location>
        <begin position="38"/>
        <end position="58"/>
    </location>
</feature>
<gene>
    <name evidence="2" type="ORF">HannXRQ_Chr12g0354911</name>
</gene>
<evidence type="ECO:0000313" key="3">
    <source>
        <dbReference type="Proteomes" id="UP000215914"/>
    </source>
</evidence>
<keyword evidence="1" id="KW-0472">Membrane</keyword>
<dbReference type="EMBL" id="CM007901">
    <property type="protein sequence ID" value="OTG03762.1"/>
    <property type="molecule type" value="Genomic_DNA"/>
</dbReference>
<reference evidence="3" key="1">
    <citation type="journal article" date="2017" name="Nature">
        <title>The sunflower genome provides insights into oil metabolism, flowering and Asterid evolution.</title>
        <authorList>
            <person name="Badouin H."/>
            <person name="Gouzy J."/>
            <person name="Grassa C.J."/>
            <person name="Murat F."/>
            <person name="Staton S.E."/>
            <person name="Cottret L."/>
            <person name="Lelandais-Briere C."/>
            <person name="Owens G.L."/>
            <person name="Carrere S."/>
            <person name="Mayjonade B."/>
            <person name="Legrand L."/>
            <person name="Gill N."/>
            <person name="Kane N.C."/>
            <person name="Bowers J.E."/>
            <person name="Hubner S."/>
            <person name="Bellec A."/>
            <person name="Berard A."/>
            <person name="Berges H."/>
            <person name="Blanchet N."/>
            <person name="Boniface M.C."/>
            <person name="Brunel D."/>
            <person name="Catrice O."/>
            <person name="Chaidir N."/>
            <person name="Claudel C."/>
            <person name="Donnadieu C."/>
            <person name="Faraut T."/>
            <person name="Fievet G."/>
            <person name="Helmstetter N."/>
            <person name="King M."/>
            <person name="Knapp S.J."/>
            <person name="Lai Z."/>
            <person name="Le Paslier M.C."/>
            <person name="Lippi Y."/>
            <person name="Lorenzon L."/>
            <person name="Mandel J.R."/>
            <person name="Marage G."/>
            <person name="Marchand G."/>
            <person name="Marquand E."/>
            <person name="Bret-Mestries E."/>
            <person name="Morien E."/>
            <person name="Nambeesan S."/>
            <person name="Nguyen T."/>
            <person name="Pegot-Espagnet P."/>
            <person name="Pouilly N."/>
            <person name="Raftis F."/>
            <person name="Sallet E."/>
            <person name="Schiex T."/>
            <person name="Thomas J."/>
            <person name="Vandecasteele C."/>
            <person name="Vares D."/>
            <person name="Vear F."/>
            <person name="Vautrin S."/>
            <person name="Crespi M."/>
            <person name="Mangin B."/>
            <person name="Burke J.M."/>
            <person name="Salse J."/>
            <person name="Munos S."/>
            <person name="Vincourt P."/>
            <person name="Rieseberg L.H."/>
            <person name="Langlade N.B."/>
        </authorList>
    </citation>
    <scope>NUCLEOTIDE SEQUENCE [LARGE SCALE GENOMIC DNA]</scope>
    <source>
        <strain evidence="3">cv. SF193</strain>
    </source>
</reference>
<dbReference type="AlphaFoldDB" id="A0A251SZ94"/>
<name>A0A251SZ94_HELAN</name>
<evidence type="ECO:0000256" key="1">
    <source>
        <dbReference type="SAM" id="Phobius"/>
    </source>
</evidence>
<dbReference type="Proteomes" id="UP000215914">
    <property type="component" value="Chromosome 12"/>
</dbReference>
<protein>
    <submittedName>
        <fullName evidence="2">Uncharacterized protein</fullName>
    </submittedName>
</protein>
<organism evidence="2 3">
    <name type="scientific">Helianthus annuus</name>
    <name type="common">Common sunflower</name>
    <dbReference type="NCBI Taxonomy" id="4232"/>
    <lineage>
        <taxon>Eukaryota</taxon>
        <taxon>Viridiplantae</taxon>
        <taxon>Streptophyta</taxon>
        <taxon>Embryophyta</taxon>
        <taxon>Tracheophyta</taxon>
        <taxon>Spermatophyta</taxon>
        <taxon>Magnoliopsida</taxon>
        <taxon>eudicotyledons</taxon>
        <taxon>Gunneridae</taxon>
        <taxon>Pentapetalae</taxon>
        <taxon>asterids</taxon>
        <taxon>campanulids</taxon>
        <taxon>Asterales</taxon>
        <taxon>Asteraceae</taxon>
        <taxon>Asteroideae</taxon>
        <taxon>Heliantheae alliance</taxon>
        <taxon>Heliantheae</taxon>
        <taxon>Helianthus</taxon>
    </lineage>
</organism>
<accession>A0A251SZ94</accession>
<keyword evidence="1" id="KW-0812">Transmembrane</keyword>
<dbReference type="InParanoid" id="A0A251SZ94"/>
<proteinExistence type="predicted"/>
<keyword evidence="1" id="KW-1133">Transmembrane helix</keyword>
<sequence length="60" mass="6922">MYVVLAITIIFFSSNFSNFVSMKLVYSIGSRWQHIGESIPLLLFDLVFFSNYIQTLILPS</sequence>
<evidence type="ECO:0000313" key="2">
    <source>
        <dbReference type="EMBL" id="OTG03762.1"/>
    </source>
</evidence>
<keyword evidence="3" id="KW-1185">Reference proteome</keyword>